<accession>A0A411DP21</accession>
<keyword evidence="1" id="KW-0472">Membrane</keyword>
<name>A0A411DP21_CHRID</name>
<evidence type="ECO:0000313" key="3">
    <source>
        <dbReference type="EMBL" id="QBA22054.1"/>
    </source>
</evidence>
<dbReference type="AlphaFoldDB" id="A0A411DP21"/>
<evidence type="ECO:0000259" key="2">
    <source>
        <dbReference type="Pfam" id="PF20216"/>
    </source>
</evidence>
<feature type="domain" description="DUF6576" evidence="2">
    <location>
        <begin position="37"/>
        <end position="82"/>
    </location>
</feature>
<feature type="transmembrane region" description="Helical" evidence="1">
    <location>
        <begin position="6"/>
        <end position="23"/>
    </location>
</feature>
<gene>
    <name evidence="3" type="ORF">EU348_12995</name>
</gene>
<evidence type="ECO:0000256" key="1">
    <source>
        <dbReference type="SAM" id="Phobius"/>
    </source>
</evidence>
<proteinExistence type="predicted"/>
<dbReference type="EMBL" id="CP035532">
    <property type="protein sequence ID" value="QBA22054.1"/>
    <property type="molecule type" value="Genomic_DNA"/>
</dbReference>
<reference evidence="3" key="1">
    <citation type="submission" date="2019-01" db="EMBL/GenBank/DDBJ databases">
        <title>Whole Genome Sequencing for Putative Detection of Antimicrobial Resistance and Potential Virulence Factors in Chryseobacterium indologenes isolated from Nile Tilapia in Tanzania.</title>
        <authorList>
            <person name="Mwega E."/>
            <person name="Mutoloki S."/>
            <person name="Mugimba K."/>
            <person name="Colquhoun D."/>
            <person name="Mdegela R."/>
            <person name="Evensen O."/>
            <person name="Wasteson Y."/>
        </authorList>
    </citation>
    <scope>NUCLEOTIDE SEQUENCE [LARGE SCALE GENOMIC DNA]</scope>
    <source>
        <strain evidence="3">StR 01</strain>
    </source>
</reference>
<sequence>MNELLILGVIIAVVVIFFNREWIKNRFFPDQKKNYNYTIDDQFNSDKREREKEIDRLLSKMGKNGVNDLSEKDRKRLDELSKM</sequence>
<protein>
    <submittedName>
        <fullName evidence="3">Rhomboid family protein</fullName>
    </submittedName>
</protein>
<keyword evidence="1" id="KW-0812">Transmembrane</keyword>
<organism evidence="3">
    <name type="scientific">Chryseobacterium indologenes</name>
    <name type="common">Flavobacterium indologenes</name>
    <dbReference type="NCBI Taxonomy" id="253"/>
    <lineage>
        <taxon>Bacteria</taxon>
        <taxon>Pseudomonadati</taxon>
        <taxon>Bacteroidota</taxon>
        <taxon>Flavobacteriia</taxon>
        <taxon>Flavobacteriales</taxon>
        <taxon>Weeksellaceae</taxon>
        <taxon>Chryseobacterium group</taxon>
        <taxon>Chryseobacterium</taxon>
    </lineage>
</organism>
<dbReference type="Pfam" id="PF20216">
    <property type="entry name" value="DUF6576"/>
    <property type="match status" value="1"/>
</dbReference>
<dbReference type="InterPro" id="IPR046483">
    <property type="entry name" value="DUF6576"/>
</dbReference>
<keyword evidence="1" id="KW-1133">Transmembrane helix</keyword>